<evidence type="ECO:0000313" key="2">
    <source>
        <dbReference type="EMBL" id="WQF88860.1"/>
    </source>
</evidence>
<evidence type="ECO:0000313" key="3">
    <source>
        <dbReference type="Proteomes" id="UP001322277"/>
    </source>
</evidence>
<keyword evidence="3" id="KW-1185">Reference proteome</keyword>
<protein>
    <submittedName>
        <fullName evidence="2">Uncharacterized protein</fullName>
    </submittedName>
</protein>
<reference evidence="3" key="1">
    <citation type="journal article" date="2023" name="bioRxiv">
        <title>Complete genome of the Medicago anthracnose fungus, Colletotrichum destructivum, reveals a mini-chromosome-like region within a core chromosome.</title>
        <authorList>
            <person name="Lapalu N."/>
            <person name="Simon A."/>
            <person name="Lu A."/>
            <person name="Plaumann P.-L."/>
            <person name="Amselem J."/>
            <person name="Pigne S."/>
            <person name="Auger A."/>
            <person name="Koch C."/>
            <person name="Dallery J.-F."/>
            <person name="O'Connell R.J."/>
        </authorList>
    </citation>
    <scope>NUCLEOTIDE SEQUENCE [LARGE SCALE GENOMIC DNA]</scope>
    <source>
        <strain evidence="3">CBS 520.97</strain>
    </source>
</reference>
<accession>A0AAX4J0A5</accession>
<feature type="region of interest" description="Disordered" evidence="1">
    <location>
        <begin position="44"/>
        <end position="69"/>
    </location>
</feature>
<proteinExistence type="predicted"/>
<gene>
    <name evidence="2" type="ORF">CDEST_13874</name>
</gene>
<organism evidence="2 3">
    <name type="scientific">Colletotrichum destructivum</name>
    <dbReference type="NCBI Taxonomy" id="34406"/>
    <lineage>
        <taxon>Eukaryota</taxon>
        <taxon>Fungi</taxon>
        <taxon>Dikarya</taxon>
        <taxon>Ascomycota</taxon>
        <taxon>Pezizomycotina</taxon>
        <taxon>Sordariomycetes</taxon>
        <taxon>Hypocreomycetidae</taxon>
        <taxon>Glomerellales</taxon>
        <taxon>Glomerellaceae</taxon>
        <taxon>Colletotrichum</taxon>
        <taxon>Colletotrichum destructivum species complex</taxon>
    </lineage>
</organism>
<name>A0AAX4J0A5_9PEZI</name>
<dbReference type="AlphaFoldDB" id="A0AAX4J0A5"/>
<sequence length="137" mass="14949">MLGSCVRSSDLEIALPRSPHTHAHTRASAQSSRICQTACHDKCQSSAPSLTKQGELQGQGSPTGERNCIGTTSQTLVASGRPLPNGGNSTVLIQDRMARLPVVYPYLYLVHLVHRCTDSRYLSTDPELHLQQPTSRR</sequence>
<dbReference type="RefSeq" id="XP_062786081.1">
    <property type="nucleotide sequence ID" value="XM_062930030.1"/>
</dbReference>
<dbReference type="KEGG" id="cdet:87950374"/>
<evidence type="ECO:0000256" key="1">
    <source>
        <dbReference type="SAM" id="MobiDB-lite"/>
    </source>
</evidence>
<dbReference type="Proteomes" id="UP001322277">
    <property type="component" value="Chromosome 9"/>
</dbReference>
<dbReference type="GeneID" id="87950374"/>
<dbReference type="EMBL" id="CP137313">
    <property type="protein sequence ID" value="WQF88860.1"/>
    <property type="molecule type" value="Genomic_DNA"/>
</dbReference>